<proteinExistence type="predicted"/>
<dbReference type="InterPro" id="IPR031498">
    <property type="entry name" value="Bromo_TP-like"/>
</dbReference>
<comment type="caution">
    <text evidence="1">The sequence shown here is derived from an EMBL/GenBank/DDBJ whole genome shotgun (WGS) entry which is preliminary data.</text>
</comment>
<dbReference type="GO" id="GO:0046982">
    <property type="term" value="F:protein heterodimerization activity"/>
    <property type="evidence" value="ECO:0007669"/>
    <property type="project" value="InterPro"/>
</dbReference>
<dbReference type="Proteomes" id="UP000185944">
    <property type="component" value="Unassembled WGS sequence"/>
</dbReference>
<dbReference type="AlphaFoldDB" id="A0A177EIX6"/>
<organism evidence="1 2">
    <name type="scientific">Nematocida displodere</name>
    <dbReference type="NCBI Taxonomy" id="1805483"/>
    <lineage>
        <taxon>Eukaryota</taxon>
        <taxon>Fungi</taxon>
        <taxon>Fungi incertae sedis</taxon>
        <taxon>Microsporidia</taxon>
        <taxon>Nematocida</taxon>
    </lineage>
</organism>
<dbReference type="Gene3D" id="1.10.20.10">
    <property type="entry name" value="Histone, subunit A"/>
    <property type="match status" value="1"/>
</dbReference>
<dbReference type="EMBL" id="LTDL01000014">
    <property type="protein sequence ID" value="OAG31887.1"/>
    <property type="molecule type" value="Genomic_DNA"/>
</dbReference>
<protein>
    <submittedName>
        <fullName evidence="1">Uncharacterized protein</fullName>
    </submittedName>
</protein>
<evidence type="ECO:0000313" key="2">
    <source>
        <dbReference type="Proteomes" id="UP000185944"/>
    </source>
</evidence>
<name>A0A177EIX6_9MICR</name>
<dbReference type="VEuPathDB" id="MicrosporidiaDB:NEDG_00362"/>
<gene>
    <name evidence="1" type="ORF">NEDG_00362</name>
</gene>
<dbReference type="GeneID" id="93646712"/>
<keyword evidence="2" id="KW-1185">Reference proteome</keyword>
<dbReference type="RefSeq" id="XP_067545488.1">
    <property type="nucleotide sequence ID" value="XM_067687780.1"/>
</dbReference>
<reference evidence="1 2" key="1">
    <citation type="submission" date="2016-02" db="EMBL/GenBank/DDBJ databases">
        <title>Discovery of a natural microsporidian pathogen with a broad tissue tropism in Caenorhabditis elegans.</title>
        <authorList>
            <person name="Luallen R.J."/>
            <person name="Reinke A.W."/>
            <person name="Tong L."/>
            <person name="Botts M.R."/>
            <person name="Felix M.-A."/>
            <person name="Troemel E.R."/>
        </authorList>
    </citation>
    <scope>NUCLEOTIDE SEQUENCE [LARGE SCALE GENOMIC DNA]</scope>
    <source>
        <strain evidence="1 2">JUm2807</strain>
    </source>
</reference>
<evidence type="ECO:0000313" key="1">
    <source>
        <dbReference type="EMBL" id="OAG31887.1"/>
    </source>
</evidence>
<sequence length="285" mass="32578">MEDVRAHSRILQAVVVEILHQVGFEKANRQALQILIDITLDCISKSLIHLKSTLESCNEAKEEECVVKEAPGEPAGPASFSRIVQQILIEECAGVEGSYRREELISFLHFHNNATKQLKKEESSHKEESLLEILRVGDTIRISPEGDRALVDFTGEEETENSVTEDKKYLDKDVQEYLQQHPELVQRPKPPHTLLEEKRESRSLDQPMVRIYREKKEYLLRSHLRDYEYLLSKKRLSSMYTTPCSTLSHPPLLDDFIILSATRCPKSSAIKPDVAKEEVLGEGSE</sequence>
<dbReference type="InterPro" id="IPR009072">
    <property type="entry name" value="Histone-fold"/>
</dbReference>
<dbReference type="Pfam" id="PF17027">
    <property type="entry name" value="Bromo_TP_like"/>
    <property type="match status" value="1"/>
</dbReference>
<accession>A0A177EIX6</accession>
<dbReference type="OrthoDB" id="2189721at2759"/>